<feature type="signal peptide" evidence="2">
    <location>
        <begin position="1"/>
        <end position="19"/>
    </location>
</feature>
<dbReference type="Proteomes" id="UP000053766">
    <property type="component" value="Unassembled WGS sequence"/>
</dbReference>
<keyword evidence="4" id="KW-1185">Reference proteome</keyword>
<evidence type="ECO:0000256" key="1">
    <source>
        <dbReference type="SAM" id="Phobius"/>
    </source>
</evidence>
<evidence type="ECO:0000313" key="4">
    <source>
        <dbReference type="Proteomes" id="UP000053766"/>
    </source>
</evidence>
<proteinExistence type="predicted"/>
<sequence length="192" mass="22398">MQLKLASFFIIFLPVKTMSQTWMTGDNSTVKGCSTHCGFDDYDLSCWNSTLDFFTKVLIGQLRHYITVQVDIDQWYRRNGKSKGQDMDMMALEIEASFLKQLKPQDILLDSTIIQIAKVISGRIRNVSDHIFSWTPHFQCPLPCEYRHNNYRNLFIASMILNICLLLVVIPYMTKFIRNHSDWNSETRIITS</sequence>
<protein>
    <recommendedName>
        <fullName evidence="5">Neurotransmitter-gated ion-channel ligand-binding domain-containing protein</fullName>
    </recommendedName>
</protein>
<reference evidence="4" key="2">
    <citation type="journal article" date="2016" name="Sci. Rep.">
        <title>Dictyocaulus viviparus genome, variome and transcriptome elucidate lungworm biology and support future intervention.</title>
        <authorList>
            <person name="McNulty S.N."/>
            <person name="Strube C."/>
            <person name="Rosa B.A."/>
            <person name="Martin J.C."/>
            <person name="Tyagi R."/>
            <person name="Choi Y.J."/>
            <person name="Wang Q."/>
            <person name="Hallsworth Pepin K."/>
            <person name="Zhang X."/>
            <person name="Ozersky P."/>
            <person name="Wilson R.K."/>
            <person name="Sternberg P.W."/>
            <person name="Gasser R.B."/>
            <person name="Mitreva M."/>
        </authorList>
    </citation>
    <scope>NUCLEOTIDE SEQUENCE [LARGE SCALE GENOMIC DNA]</scope>
    <source>
        <strain evidence="4">HannoverDv2000</strain>
    </source>
</reference>
<gene>
    <name evidence="3" type="ORF">DICVIV_03000</name>
</gene>
<feature type="chain" id="PRO_5002336328" description="Neurotransmitter-gated ion-channel ligand-binding domain-containing protein" evidence="2">
    <location>
        <begin position="20"/>
        <end position="192"/>
    </location>
</feature>
<evidence type="ECO:0000313" key="3">
    <source>
        <dbReference type="EMBL" id="KJH50850.1"/>
    </source>
</evidence>
<organism evidence="3 4">
    <name type="scientific">Dictyocaulus viviparus</name>
    <name type="common">Bovine lungworm</name>
    <dbReference type="NCBI Taxonomy" id="29172"/>
    <lineage>
        <taxon>Eukaryota</taxon>
        <taxon>Metazoa</taxon>
        <taxon>Ecdysozoa</taxon>
        <taxon>Nematoda</taxon>
        <taxon>Chromadorea</taxon>
        <taxon>Rhabditida</taxon>
        <taxon>Rhabditina</taxon>
        <taxon>Rhabditomorpha</taxon>
        <taxon>Strongyloidea</taxon>
        <taxon>Metastrongylidae</taxon>
        <taxon>Dictyocaulus</taxon>
    </lineage>
</organism>
<dbReference type="STRING" id="29172.A0A0D8Y2B9"/>
<dbReference type="EMBL" id="KN716196">
    <property type="protein sequence ID" value="KJH50850.1"/>
    <property type="molecule type" value="Genomic_DNA"/>
</dbReference>
<feature type="transmembrane region" description="Helical" evidence="1">
    <location>
        <begin position="154"/>
        <end position="173"/>
    </location>
</feature>
<evidence type="ECO:0008006" key="5">
    <source>
        <dbReference type="Google" id="ProtNLM"/>
    </source>
</evidence>
<keyword evidence="1" id="KW-0472">Membrane</keyword>
<accession>A0A0D8Y2B9</accession>
<dbReference type="AlphaFoldDB" id="A0A0D8Y2B9"/>
<evidence type="ECO:0000256" key="2">
    <source>
        <dbReference type="SAM" id="SignalP"/>
    </source>
</evidence>
<dbReference type="OrthoDB" id="5838962at2759"/>
<keyword evidence="1" id="KW-1133">Transmembrane helix</keyword>
<keyword evidence="2" id="KW-0732">Signal</keyword>
<keyword evidence="1" id="KW-0812">Transmembrane</keyword>
<name>A0A0D8Y2B9_DICVI</name>
<reference evidence="3 4" key="1">
    <citation type="submission" date="2013-11" db="EMBL/GenBank/DDBJ databases">
        <title>Draft genome of the bovine lungworm Dictyocaulus viviparus.</title>
        <authorList>
            <person name="Mitreva M."/>
        </authorList>
    </citation>
    <scope>NUCLEOTIDE SEQUENCE [LARGE SCALE GENOMIC DNA]</scope>
    <source>
        <strain evidence="3 4">HannoverDv2000</strain>
    </source>
</reference>